<gene>
    <name evidence="1" type="ORF">V6N11_017408</name>
</gene>
<evidence type="ECO:0000313" key="2">
    <source>
        <dbReference type="Proteomes" id="UP001396334"/>
    </source>
</evidence>
<accession>A0ABR2TY26</accession>
<sequence length="109" mass="11748">MEEWEFVTVTRSSTSSTGLDCRRGHSDVGGDVVGRQGRCVEGVIAEEKVVVLKTCALGWIKETVLIRVLAQEMAAARLDSFEVCGLWVAGSMVLSSFSGRKLEAVIVVS</sequence>
<organism evidence="1 2">
    <name type="scientific">Hibiscus sabdariffa</name>
    <name type="common">roselle</name>
    <dbReference type="NCBI Taxonomy" id="183260"/>
    <lineage>
        <taxon>Eukaryota</taxon>
        <taxon>Viridiplantae</taxon>
        <taxon>Streptophyta</taxon>
        <taxon>Embryophyta</taxon>
        <taxon>Tracheophyta</taxon>
        <taxon>Spermatophyta</taxon>
        <taxon>Magnoliopsida</taxon>
        <taxon>eudicotyledons</taxon>
        <taxon>Gunneridae</taxon>
        <taxon>Pentapetalae</taxon>
        <taxon>rosids</taxon>
        <taxon>malvids</taxon>
        <taxon>Malvales</taxon>
        <taxon>Malvaceae</taxon>
        <taxon>Malvoideae</taxon>
        <taxon>Hibiscus</taxon>
    </lineage>
</organism>
<dbReference type="EMBL" id="JBBPBN010000004">
    <property type="protein sequence ID" value="KAK9042331.1"/>
    <property type="molecule type" value="Genomic_DNA"/>
</dbReference>
<protein>
    <submittedName>
        <fullName evidence="1">Uncharacterized protein</fullName>
    </submittedName>
</protein>
<proteinExistence type="predicted"/>
<keyword evidence="2" id="KW-1185">Reference proteome</keyword>
<dbReference type="Proteomes" id="UP001396334">
    <property type="component" value="Unassembled WGS sequence"/>
</dbReference>
<evidence type="ECO:0000313" key="1">
    <source>
        <dbReference type="EMBL" id="KAK9042331.1"/>
    </source>
</evidence>
<comment type="caution">
    <text evidence="1">The sequence shown here is derived from an EMBL/GenBank/DDBJ whole genome shotgun (WGS) entry which is preliminary data.</text>
</comment>
<reference evidence="1 2" key="1">
    <citation type="journal article" date="2024" name="G3 (Bethesda)">
        <title>Genome assembly of Hibiscus sabdariffa L. provides insights into metabolisms of medicinal natural products.</title>
        <authorList>
            <person name="Kim T."/>
        </authorList>
    </citation>
    <scope>NUCLEOTIDE SEQUENCE [LARGE SCALE GENOMIC DNA]</scope>
    <source>
        <strain evidence="1">TK-2024</strain>
        <tissue evidence="1">Old leaves</tissue>
    </source>
</reference>
<name>A0ABR2TY26_9ROSI</name>